<proteinExistence type="inferred from homology"/>
<dbReference type="GO" id="GO:0019878">
    <property type="term" value="P:lysine biosynthetic process via aminoadipic acid"/>
    <property type="evidence" value="ECO:0007669"/>
    <property type="project" value="TreeGrafter"/>
</dbReference>
<evidence type="ECO:0000313" key="5">
    <source>
        <dbReference type="Proteomes" id="UP000192923"/>
    </source>
</evidence>
<keyword evidence="5" id="KW-1185">Reference proteome</keyword>
<dbReference type="Proteomes" id="UP000192923">
    <property type="component" value="Unassembled WGS sequence"/>
</dbReference>
<accession>A0A1Y6DBV5</accession>
<dbReference type="GO" id="GO:0008897">
    <property type="term" value="F:holo-[acyl-carrier-protein] synthase activity"/>
    <property type="evidence" value="ECO:0007669"/>
    <property type="project" value="InterPro"/>
</dbReference>
<comment type="similarity">
    <text evidence="1">Belongs to the P-Pant transferase superfamily. Gsp/Sfp/HetI/AcpT family.</text>
</comment>
<dbReference type="GO" id="GO:0005829">
    <property type="term" value="C:cytosol"/>
    <property type="evidence" value="ECO:0007669"/>
    <property type="project" value="TreeGrafter"/>
</dbReference>
<dbReference type="Gene3D" id="3.90.470.20">
    <property type="entry name" value="4'-phosphopantetheinyl transferase domain"/>
    <property type="match status" value="2"/>
</dbReference>
<dbReference type="SUPFAM" id="SSF56214">
    <property type="entry name" value="4'-phosphopantetheinyl transferase"/>
    <property type="match status" value="2"/>
</dbReference>
<evidence type="ECO:0000256" key="2">
    <source>
        <dbReference type="ARBA" id="ARBA00022679"/>
    </source>
</evidence>
<dbReference type="InterPro" id="IPR050559">
    <property type="entry name" value="P-Pant_transferase_sf"/>
</dbReference>
<dbReference type="GO" id="GO:0000287">
    <property type="term" value="F:magnesium ion binding"/>
    <property type="evidence" value="ECO:0007669"/>
    <property type="project" value="InterPro"/>
</dbReference>
<dbReference type="EMBL" id="FXAM01000001">
    <property type="protein sequence ID" value="SMF97095.1"/>
    <property type="molecule type" value="Genomic_DNA"/>
</dbReference>
<dbReference type="PANTHER" id="PTHR12215:SF10">
    <property type="entry name" value="L-AMINOADIPATE-SEMIALDEHYDE DEHYDROGENASE-PHOSPHOPANTETHEINYL TRANSFERASE"/>
    <property type="match status" value="1"/>
</dbReference>
<evidence type="ECO:0000256" key="1">
    <source>
        <dbReference type="ARBA" id="ARBA00010990"/>
    </source>
</evidence>
<feature type="domain" description="4'-phosphopantetheinyl transferase" evidence="3">
    <location>
        <begin position="114"/>
        <end position="216"/>
    </location>
</feature>
<protein>
    <submittedName>
        <fullName evidence="4">4'-phosphopantetheinyl transferase</fullName>
    </submittedName>
</protein>
<gene>
    <name evidence="4" type="ORF">SAMN02949497_4514</name>
</gene>
<dbReference type="STRING" id="1760988.SAMN02949497_4514"/>
<dbReference type="InterPro" id="IPR008278">
    <property type="entry name" value="4-PPantetheinyl_Trfase_dom"/>
</dbReference>
<dbReference type="Pfam" id="PF01648">
    <property type="entry name" value="ACPS"/>
    <property type="match status" value="1"/>
</dbReference>
<dbReference type="PANTHER" id="PTHR12215">
    <property type="entry name" value="PHOSPHOPANTETHEINE TRANSFERASE"/>
    <property type="match status" value="1"/>
</dbReference>
<dbReference type="RefSeq" id="WP_085215915.1">
    <property type="nucleotide sequence ID" value="NZ_FXAM01000001.1"/>
</dbReference>
<dbReference type="OrthoDB" id="9808281at2"/>
<dbReference type="AlphaFoldDB" id="A0A1Y6DBV5"/>
<keyword evidence="2 4" id="KW-0808">Transferase</keyword>
<evidence type="ECO:0000313" key="4">
    <source>
        <dbReference type="EMBL" id="SMF97095.1"/>
    </source>
</evidence>
<name>A0A1Y6DBV5_9GAMM</name>
<organism evidence="4 5">
    <name type="scientific">Methylomagnum ishizawai</name>
    <dbReference type="NCBI Taxonomy" id="1760988"/>
    <lineage>
        <taxon>Bacteria</taxon>
        <taxon>Pseudomonadati</taxon>
        <taxon>Pseudomonadota</taxon>
        <taxon>Gammaproteobacteria</taxon>
        <taxon>Methylococcales</taxon>
        <taxon>Methylococcaceae</taxon>
        <taxon>Methylomagnum</taxon>
    </lineage>
</organism>
<sequence>MLILDDATLHIWRHDFATVSRWVPEPEACLAPDEHARAARLRSPEGRAAFVWTRAHLRVLLGAYLGCGPLDIAFEPGAYGKPRLAGSAEDRGLVFNVSHTGGAAALAFARDTALGVDIEAGRPHRDLERLAAFCLAPAELAVWQGLAPDARPAAFTRLWVCKEAFVKATGRGLALGLTQVVVDPVLDRYGGVPADYGPARDWRLNTWESMGYRMALAYRGPERTLRFFDCAVDGPGSGL</sequence>
<evidence type="ECO:0000259" key="3">
    <source>
        <dbReference type="Pfam" id="PF01648"/>
    </source>
</evidence>
<reference evidence="4 5" key="1">
    <citation type="submission" date="2016-12" db="EMBL/GenBank/DDBJ databases">
        <authorList>
            <person name="Song W.-J."/>
            <person name="Kurnit D.M."/>
        </authorList>
    </citation>
    <scope>NUCLEOTIDE SEQUENCE [LARGE SCALE GENOMIC DNA]</scope>
    <source>
        <strain evidence="4 5">175</strain>
    </source>
</reference>
<dbReference type="InterPro" id="IPR037143">
    <property type="entry name" value="4-PPantetheinyl_Trfase_dom_sf"/>
</dbReference>